<keyword evidence="3" id="KW-0812">Transmembrane</keyword>
<organism evidence="4 5">
    <name type="scientific">Prorocentrum cordatum</name>
    <dbReference type="NCBI Taxonomy" id="2364126"/>
    <lineage>
        <taxon>Eukaryota</taxon>
        <taxon>Sar</taxon>
        <taxon>Alveolata</taxon>
        <taxon>Dinophyceae</taxon>
        <taxon>Prorocentrales</taxon>
        <taxon>Prorocentraceae</taxon>
        <taxon>Prorocentrum</taxon>
    </lineage>
</organism>
<dbReference type="Proteomes" id="UP001189429">
    <property type="component" value="Unassembled WGS sequence"/>
</dbReference>
<evidence type="ECO:0000313" key="4">
    <source>
        <dbReference type="EMBL" id="CAK0848170.1"/>
    </source>
</evidence>
<evidence type="ECO:0000256" key="2">
    <source>
        <dbReference type="SAM" id="MobiDB-lite"/>
    </source>
</evidence>
<protein>
    <submittedName>
        <fullName evidence="4">Uncharacterized protein</fullName>
    </submittedName>
</protein>
<evidence type="ECO:0000256" key="3">
    <source>
        <dbReference type="SAM" id="Phobius"/>
    </source>
</evidence>
<feature type="compositionally biased region" description="Polar residues" evidence="2">
    <location>
        <begin position="67"/>
        <end position="80"/>
    </location>
</feature>
<feature type="coiled-coil region" evidence="1">
    <location>
        <begin position="170"/>
        <end position="197"/>
    </location>
</feature>
<evidence type="ECO:0000256" key="1">
    <source>
        <dbReference type="SAM" id="Coils"/>
    </source>
</evidence>
<name>A0ABN9TPZ8_9DINO</name>
<evidence type="ECO:0000313" key="5">
    <source>
        <dbReference type="Proteomes" id="UP001189429"/>
    </source>
</evidence>
<proteinExistence type="predicted"/>
<feature type="non-terminal residue" evidence="4">
    <location>
        <position position="566"/>
    </location>
</feature>
<keyword evidence="3" id="KW-0472">Membrane</keyword>
<sequence length="566" mass="62591">MVAGLRNHMPQVIAAAVMIAVIAALLFGRVLQLPMKRSIPNGHPTHFLRRGAEPILFIIATHGNAEATTRTRAGQELSASRRSKPEVGVRPPMLELLRPSKQVQQRQVLPATQQGSDQHLQYLPSSHMMPFCAMANIQHGIATAVQTHLAPTVAMISTVEADMRGAQGRTSALEAEQENLRHEVHRMQQSLAMAESAASSEGIYVARLATWDRETNLRLVSIITETEVTKKDLLEGSAEWLDHAKVKREHIEIIGPSAPGKRFAVNCPGGEAGTTRAQALVRAQRDPTGKWRKFSATGVDGYGTNIYIGPDRNPKQMHRVVQTNKLQQLLQRALPNAEWWSERQLVWVHCGDLPLVEVIPGAAPNDPSKLAWSPAANAQYNVDKEQISRAFHQLFREVDTSTWRMKLARAVEQLKRGATVCLQEVHGTHETLKNRLRQYPIEVIIYTTMGDTPGMGGAAILVPRHSENTLSKMPQHSWPQIASRRLAKARALSVAISNPVSGVEARAINVHNHELKSEERAALKSAWQDNANWAREDGAYRIAVAIGGFNVSDNPNDALLFPEPRQ</sequence>
<reference evidence="4" key="1">
    <citation type="submission" date="2023-10" db="EMBL/GenBank/DDBJ databases">
        <authorList>
            <person name="Chen Y."/>
            <person name="Shah S."/>
            <person name="Dougan E. K."/>
            <person name="Thang M."/>
            <person name="Chan C."/>
        </authorList>
    </citation>
    <scope>NUCLEOTIDE SEQUENCE [LARGE SCALE GENOMIC DNA]</scope>
</reference>
<keyword evidence="5" id="KW-1185">Reference proteome</keyword>
<feature type="transmembrane region" description="Helical" evidence="3">
    <location>
        <begin position="12"/>
        <end position="31"/>
    </location>
</feature>
<feature type="region of interest" description="Disordered" evidence="2">
    <location>
        <begin position="67"/>
        <end position="92"/>
    </location>
</feature>
<gene>
    <name evidence="4" type="ORF">PCOR1329_LOCUS41185</name>
</gene>
<comment type="caution">
    <text evidence="4">The sequence shown here is derived from an EMBL/GenBank/DDBJ whole genome shotgun (WGS) entry which is preliminary data.</text>
</comment>
<keyword evidence="3" id="KW-1133">Transmembrane helix</keyword>
<keyword evidence="1" id="KW-0175">Coiled coil</keyword>
<dbReference type="EMBL" id="CAUYUJ010014955">
    <property type="protein sequence ID" value="CAK0848170.1"/>
    <property type="molecule type" value="Genomic_DNA"/>
</dbReference>
<accession>A0ABN9TPZ8</accession>